<accession>A0A7R8ZW56</accession>
<dbReference type="EMBL" id="OB667836">
    <property type="protein sequence ID" value="CAD7234130.1"/>
    <property type="molecule type" value="Genomic_DNA"/>
</dbReference>
<organism evidence="1">
    <name type="scientific">Cyprideis torosa</name>
    <dbReference type="NCBI Taxonomy" id="163714"/>
    <lineage>
        <taxon>Eukaryota</taxon>
        <taxon>Metazoa</taxon>
        <taxon>Ecdysozoa</taxon>
        <taxon>Arthropoda</taxon>
        <taxon>Crustacea</taxon>
        <taxon>Oligostraca</taxon>
        <taxon>Ostracoda</taxon>
        <taxon>Podocopa</taxon>
        <taxon>Podocopida</taxon>
        <taxon>Cytherocopina</taxon>
        <taxon>Cytheroidea</taxon>
        <taxon>Cytherideidae</taxon>
        <taxon>Cyprideis</taxon>
    </lineage>
</organism>
<evidence type="ECO:0000313" key="1">
    <source>
        <dbReference type="EMBL" id="CAD7234130.1"/>
    </source>
</evidence>
<proteinExistence type="predicted"/>
<reference evidence="1" key="1">
    <citation type="submission" date="2020-11" db="EMBL/GenBank/DDBJ databases">
        <authorList>
            <person name="Tran Van P."/>
        </authorList>
    </citation>
    <scope>NUCLEOTIDE SEQUENCE</scope>
</reference>
<name>A0A7R8ZW56_9CRUS</name>
<protein>
    <submittedName>
        <fullName evidence="1">Uncharacterized protein</fullName>
    </submittedName>
</protein>
<dbReference type="AlphaFoldDB" id="A0A7R8ZW56"/>
<gene>
    <name evidence="1" type="ORF">CTOB1V02_LOCUS11948</name>
</gene>
<sequence length="163" mass="18046">MSLVRQIPNIICGAVGVMCGITGTTWGLLITTDYANFWGHPHDGCIGLCDTWFIMCMIATVFWALHIMISIFLIVGVCLNDRFWCTPFPFSAFMAAVLSCCVFIGGYDHGSFEDYEYEYRWVLAPACINILCITYIIVAWCVGLMPKGWSPVDTICNCGLGGP</sequence>